<keyword evidence="5" id="KW-1185">Reference proteome</keyword>
<evidence type="ECO:0000256" key="4">
    <source>
        <dbReference type="RuleBase" id="RU000628"/>
    </source>
</evidence>
<keyword evidence="2 4" id="KW-0813">Transport</keyword>
<keyword evidence="4" id="KW-0446">Lipid-binding</keyword>
<dbReference type="Gene3D" id="1.10.110.10">
    <property type="entry name" value="Plant lipid-transfer and hydrophobic proteins"/>
    <property type="match status" value="1"/>
</dbReference>
<evidence type="ECO:0000313" key="6">
    <source>
        <dbReference type="RefSeq" id="XP_010253093.1"/>
    </source>
</evidence>
<dbReference type="Pfam" id="PF00234">
    <property type="entry name" value="Tryp_alpha_amyl"/>
    <property type="match status" value="1"/>
</dbReference>
<protein>
    <recommendedName>
        <fullName evidence="4">Non-specific lipid-transfer protein</fullName>
    </recommendedName>
</protein>
<dbReference type="eggNOG" id="ENOG502S4CI">
    <property type="taxonomic scope" value="Eukaryota"/>
</dbReference>
<dbReference type="RefSeq" id="XP_010253093.1">
    <property type="nucleotide sequence ID" value="XM_010254791.1"/>
</dbReference>
<comment type="function">
    <text evidence="4">Plant non-specific lipid-transfer proteins transfer phospholipids as well as galactolipids across membranes. May play a role in wax or cutin deposition in the cell walls of expanding epidermal cells and certain secretory tissues.</text>
</comment>
<dbReference type="InterPro" id="IPR036312">
    <property type="entry name" value="Bifun_inhib/LTP/seed_sf"/>
</dbReference>
<dbReference type="OrthoDB" id="1890443at2759"/>
<comment type="similarity">
    <text evidence="1 4">Belongs to the plant LTP family.</text>
</comment>
<dbReference type="PANTHER" id="PTHR33076">
    <property type="entry name" value="NON-SPECIFIC LIPID-TRANSFER PROTEIN 2-RELATED"/>
    <property type="match status" value="1"/>
</dbReference>
<dbReference type="PRINTS" id="PR00382">
    <property type="entry name" value="LIPIDTRNSFER"/>
</dbReference>
<dbReference type="InterPro" id="IPR000528">
    <property type="entry name" value="Plant_nsLTP"/>
</dbReference>
<keyword evidence="3" id="KW-1015">Disulfide bond</keyword>
<dbReference type="AlphaFoldDB" id="A0A1U7ZJ29"/>
<dbReference type="PROSITE" id="PS00597">
    <property type="entry name" value="PLANT_LTP"/>
    <property type="match status" value="1"/>
</dbReference>
<dbReference type="KEGG" id="nnu:104594497"/>
<name>A0A1U7ZJ29_NELNU</name>
<dbReference type="FunCoup" id="A0A1U7ZJ29">
    <property type="interactions" value="1725"/>
</dbReference>
<dbReference type="SMART" id="SM00499">
    <property type="entry name" value="AAI"/>
    <property type="match status" value="1"/>
</dbReference>
<dbReference type="FunFam" id="1.10.110.10:FF:000002">
    <property type="entry name" value="Non-specific lipid-transfer protein"/>
    <property type="match status" value="1"/>
</dbReference>
<accession>A0A1U7ZJ29</accession>
<reference evidence="6" key="1">
    <citation type="submission" date="2025-08" db="UniProtKB">
        <authorList>
            <consortium name="RefSeq"/>
        </authorList>
    </citation>
    <scope>IDENTIFICATION</scope>
</reference>
<dbReference type="GO" id="GO:0008289">
    <property type="term" value="F:lipid binding"/>
    <property type="evidence" value="ECO:0007669"/>
    <property type="project" value="UniProtKB-KW"/>
</dbReference>
<evidence type="ECO:0000256" key="2">
    <source>
        <dbReference type="ARBA" id="ARBA00022448"/>
    </source>
</evidence>
<dbReference type="Proteomes" id="UP000189703">
    <property type="component" value="Unplaced"/>
</dbReference>
<gene>
    <name evidence="6" type="primary">LOC104594497</name>
</gene>
<sequence>MARSLGVVNKRASLVLVLGFMVIAAAPNEVAAISCGQVVSNLSPCIVYLRTGGPLPPKCCSGVRTLSRAARTTADRQTTCICLKSSAAGVPGIKPALASSLADKCGVNLPYKISPSTDCSRVK</sequence>
<dbReference type="GeneID" id="104594497"/>
<organism evidence="5 6">
    <name type="scientific">Nelumbo nucifera</name>
    <name type="common">Sacred lotus</name>
    <dbReference type="NCBI Taxonomy" id="4432"/>
    <lineage>
        <taxon>Eukaryota</taxon>
        <taxon>Viridiplantae</taxon>
        <taxon>Streptophyta</taxon>
        <taxon>Embryophyta</taxon>
        <taxon>Tracheophyta</taxon>
        <taxon>Spermatophyta</taxon>
        <taxon>Magnoliopsida</taxon>
        <taxon>Proteales</taxon>
        <taxon>Nelumbonaceae</taxon>
        <taxon>Nelumbo</taxon>
    </lineage>
</organism>
<evidence type="ECO:0000256" key="3">
    <source>
        <dbReference type="ARBA" id="ARBA00023157"/>
    </source>
</evidence>
<dbReference type="CDD" id="cd01960">
    <property type="entry name" value="nsLTP1"/>
    <property type="match status" value="1"/>
</dbReference>
<dbReference type="SUPFAM" id="SSF47699">
    <property type="entry name" value="Bifunctional inhibitor/lipid-transfer protein/seed storage 2S albumin"/>
    <property type="match status" value="1"/>
</dbReference>
<evidence type="ECO:0000256" key="1">
    <source>
        <dbReference type="ARBA" id="ARBA00009748"/>
    </source>
</evidence>
<dbReference type="InterPro" id="IPR016140">
    <property type="entry name" value="Bifunc_inhib/LTP/seed_store"/>
</dbReference>
<dbReference type="GO" id="GO:0006869">
    <property type="term" value="P:lipid transport"/>
    <property type="evidence" value="ECO:0007669"/>
    <property type="project" value="InterPro"/>
</dbReference>
<evidence type="ECO:0000313" key="5">
    <source>
        <dbReference type="Proteomes" id="UP000189703"/>
    </source>
</evidence>
<proteinExistence type="inferred from homology"/>
<dbReference type="OMA" id="TVEFISC"/>